<dbReference type="PANTHER" id="PTHR47472:SF1">
    <property type="entry name" value="DUF1446-DOMAIN-CONTAINING PROTEIN"/>
    <property type="match status" value="1"/>
</dbReference>
<dbReference type="InterPro" id="IPR010839">
    <property type="entry name" value="AtuA_N"/>
</dbReference>
<name>A0A8T2UQ97_CERRI</name>
<dbReference type="Pfam" id="PF23544">
    <property type="entry name" value="AtuA_ferredoxin"/>
    <property type="match status" value="1"/>
</dbReference>
<accession>A0A8T2UQ97</accession>
<evidence type="ECO:0000259" key="2">
    <source>
        <dbReference type="Pfam" id="PF23544"/>
    </source>
</evidence>
<reference evidence="3" key="1">
    <citation type="submission" date="2021-08" db="EMBL/GenBank/DDBJ databases">
        <title>WGS assembly of Ceratopteris richardii.</title>
        <authorList>
            <person name="Marchant D.B."/>
            <person name="Chen G."/>
            <person name="Jenkins J."/>
            <person name="Shu S."/>
            <person name="Leebens-Mack J."/>
            <person name="Grimwood J."/>
            <person name="Schmutz J."/>
            <person name="Soltis P."/>
            <person name="Soltis D."/>
            <person name="Chen Z.-H."/>
        </authorList>
    </citation>
    <scope>NUCLEOTIDE SEQUENCE</scope>
    <source>
        <strain evidence="3">Whitten #5841</strain>
        <tissue evidence="3">Leaf</tissue>
    </source>
</reference>
<dbReference type="AlphaFoldDB" id="A0A8T2UQ97"/>
<gene>
    <name evidence="3" type="ORF">KP509_04G009600</name>
</gene>
<dbReference type="OrthoDB" id="16163at2759"/>
<protein>
    <submittedName>
        <fullName evidence="3">Uncharacterized protein</fullName>
    </submittedName>
</protein>
<evidence type="ECO:0000313" key="3">
    <source>
        <dbReference type="EMBL" id="KAH7438307.1"/>
    </source>
</evidence>
<feature type="domain" description="Acyclic terpene utilisation N-terminal" evidence="1">
    <location>
        <begin position="20"/>
        <end position="421"/>
    </location>
</feature>
<sequence length="636" mass="70029">MALDCTIRARDNPQMHKRLIRIGCGAGFAGDRPVSALRLLKMVPDMDYLVLECLAERTLAMRYEAFMAGGKGYDPRISEWMHLLLPEAVIRNVCIITNMGAVDVEGAQDVVLKVAEECQVRVSVGIISEVFLDCMGSKSGSSTYLGAAPIVKLLETSKPNVILTSRLADASLFLAPMVYELGWSWDDFGKLAQGALAGHLLECGCQVTGGYFAHPADVYRDLSAEELINISLPYADISENGEVVIAKPESSGGELSALTCGQQLLYEVGDPSCYVTPDVIVDFTNVMFEPLNEHQVRAKGAMPSHLLCPKSLLRLVPQDSGWKAWGEISYGGVDCIRRAELAEIMVRAWMEEMFPHSNDRILGYLIGVNSLLIAPNELSKSTQALEVRLRMDGLFDSEEQAMQLMRDFEALYTNGPAGGGGISKKLICMHHFICSLGCKKETTLKKILVPREETFWKASSREGGHIITYHENALISPVLKPSSKMPISVPQNISTKKSKTPVSAVGGIHIPLHEVAHCRAGDKGNDINFSLIPHCSMDLLRLQSVITKDWVKRVIRPLFHHLPTVYQCDQIGSEKRVDVETLDNIHVEIYVVQGIHALNIVVRDALDGGVTCSRRIDRHGKSLSDLIICQTVKLPI</sequence>
<evidence type="ECO:0000313" key="4">
    <source>
        <dbReference type="Proteomes" id="UP000825935"/>
    </source>
</evidence>
<dbReference type="Pfam" id="PF07287">
    <property type="entry name" value="AtuA"/>
    <property type="match status" value="1"/>
</dbReference>
<feature type="domain" description="AtuA-like ferredoxin-fold" evidence="2">
    <location>
        <begin position="510"/>
        <end position="632"/>
    </location>
</feature>
<dbReference type="Proteomes" id="UP000825935">
    <property type="component" value="Chromosome 4"/>
</dbReference>
<keyword evidence="4" id="KW-1185">Reference proteome</keyword>
<dbReference type="InterPro" id="IPR056362">
    <property type="entry name" value="AtuA-like_ferredoxin_dom"/>
</dbReference>
<proteinExistence type="predicted"/>
<dbReference type="EMBL" id="CM035409">
    <property type="protein sequence ID" value="KAH7438307.1"/>
    <property type="molecule type" value="Genomic_DNA"/>
</dbReference>
<comment type="caution">
    <text evidence="3">The sequence shown here is derived from an EMBL/GenBank/DDBJ whole genome shotgun (WGS) entry which is preliminary data.</text>
</comment>
<dbReference type="OMA" id="ITRDWVK"/>
<evidence type="ECO:0000259" key="1">
    <source>
        <dbReference type="Pfam" id="PF07287"/>
    </source>
</evidence>
<organism evidence="3 4">
    <name type="scientific">Ceratopteris richardii</name>
    <name type="common">Triangle waterfern</name>
    <dbReference type="NCBI Taxonomy" id="49495"/>
    <lineage>
        <taxon>Eukaryota</taxon>
        <taxon>Viridiplantae</taxon>
        <taxon>Streptophyta</taxon>
        <taxon>Embryophyta</taxon>
        <taxon>Tracheophyta</taxon>
        <taxon>Polypodiopsida</taxon>
        <taxon>Polypodiidae</taxon>
        <taxon>Polypodiales</taxon>
        <taxon>Pteridineae</taxon>
        <taxon>Pteridaceae</taxon>
        <taxon>Parkerioideae</taxon>
        <taxon>Ceratopteris</taxon>
    </lineage>
</organism>
<dbReference type="PANTHER" id="PTHR47472">
    <property type="entry name" value="PROPIONYL-COA CARBOXYLASE"/>
    <property type="match status" value="1"/>
</dbReference>